<dbReference type="Proteomes" id="UP000075320">
    <property type="component" value="Unassembled WGS sequence"/>
</dbReference>
<organism evidence="1 2">
    <name type="scientific">Bdellovibrio bacteriovorus</name>
    <dbReference type="NCBI Taxonomy" id="959"/>
    <lineage>
        <taxon>Bacteria</taxon>
        <taxon>Pseudomonadati</taxon>
        <taxon>Bdellovibrionota</taxon>
        <taxon>Bdellovibrionia</taxon>
        <taxon>Bdellovibrionales</taxon>
        <taxon>Pseudobdellovibrionaceae</taxon>
        <taxon>Bdellovibrio</taxon>
    </lineage>
</organism>
<proteinExistence type="predicted"/>
<dbReference type="Pfam" id="PF12441">
    <property type="entry name" value="CopG_antitoxin"/>
    <property type="match status" value="1"/>
</dbReference>
<accession>A0A150WJS9</accession>
<dbReference type="EMBL" id="LUKE01000003">
    <property type="protein sequence ID" value="KYG63966.1"/>
    <property type="molecule type" value="Genomic_DNA"/>
</dbReference>
<comment type="caution">
    <text evidence="1">The sequence shown here is derived from an EMBL/GenBank/DDBJ whole genome shotgun (WGS) entry which is preliminary data.</text>
</comment>
<gene>
    <name evidence="1" type="ORF">AZI86_14245</name>
</gene>
<dbReference type="RefSeq" id="WP_061835890.1">
    <property type="nucleotide sequence ID" value="NZ_LUKE01000003.1"/>
</dbReference>
<evidence type="ECO:0000313" key="2">
    <source>
        <dbReference type="Proteomes" id="UP000075320"/>
    </source>
</evidence>
<dbReference type="InterPro" id="IPR022148">
    <property type="entry name" value="CopG_antitoxin"/>
</dbReference>
<reference evidence="1 2" key="1">
    <citation type="submission" date="2016-03" db="EMBL/GenBank/DDBJ databases">
        <authorList>
            <person name="Ploux O."/>
        </authorList>
    </citation>
    <scope>NUCLEOTIDE SEQUENCE [LARGE SCALE GENOMIC DNA]</scope>
    <source>
        <strain evidence="1 2">R0</strain>
    </source>
</reference>
<dbReference type="AlphaFoldDB" id="A0A150WJS9"/>
<protein>
    <submittedName>
        <fullName evidence="1">Uncharacterized protein</fullName>
    </submittedName>
</protein>
<sequence>MAKNKSPKISPEEAVQFLDDMRKLSHEVDEKTVAISIRIPENVLRAVKTKAKSENRKYQSVMIEYIRKGLKVP</sequence>
<evidence type="ECO:0000313" key="1">
    <source>
        <dbReference type="EMBL" id="KYG63966.1"/>
    </source>
</evidence>
<dbReference type="OrthoDB" id="9342832at2"/>
<keyword evidence="2" id="KW-1185">Reference proteome</keyword>
<name>A0A150WJS9_BDEBC</name>